<comment type="subcellular location">
    <subcellularLocation>
        <location evidence="1">Cell inner membrane</location>
    </subcellularLocation>
</comment>
<keyword evidence="5 7" id="KW-1133">Transmembrane helix</keyword>
<dbReference type="PANTHER" id="PTHR30462:SF0">
    <property type="entry name" value="INTERMEMBRANE TRANSPORT PROTEIN YEBT"/>
    <property type="match status" value="1"/>
</dbReference>
<reference evidence="9" key="1">
    <citation type="submission" date="2016-01" db="EMBL/GenBank/DDBJ databases">
        <authorList>
            <person name="Peeters C."/>
        </authorList>
    </citation>
    <scope>NUCLEOTIDE SEQUENCE [LARGE SCALE GENOMIC DNA]</scope>
    <source>
        <strain evidence="9">LMG 29317</strain>
    </source>
</reference>
<evidence type="ECO:0000256" key="2">
    <source>
        <dbReference type="ARBA" id="ARBA00022475"/>
    </source>
</evidence>
<keyword evidence="3" id="KW-0997">Cell inner membrane</keyword>
<keyword evidence="2" id="KW-1003">Cell membrane</keyword>
<dbReference type="InterPro" id="IPR051800">
    <property type="entry name" value="PqiA-PqiB_transport"/>
</dbReference>
<keyword evidence="10" id="KW-1185">Reference proteome</keyword>
<keyword evidence="6 7" id="KW-0472">Membrane</keyword>
<evidence type="ECO:0000256" key="5">
    <source>
        <dbReference type="ARBA" id="ARBA00022989"/>
    </source>
</evidence>
<dbReference type="InterPro" id="IPR003399">
    <property type="entry name" value="Mce/MlaD"/>
</dbReference>
<feature type="domain" description="Mce/MlaD" evidence="8">
    <location>
        <begin position="45"/>
        <end position="107"/>
    </location>
</feature>
<evidence type="ECO:0000256" key="6">
    <source>
        <dbReference type="ARBA" id="ARBA00023136"/>
    </source>
</evidence>
<sequence>MTQTRLRRTRAVVRRSFWPGLIWSVPLAAFGVVGWLGVQALMHGGETVTIIFDNAYGIKADETDVTLHGVKIGDVQKVALDADGKHVNVEAKIERARKNDLRSGTKFYVFGAQPDLSDPSSLKALVSGPQIVMEPGPGAPTRRFVGNDRRPALAPTHAPTVSYVVRFTGAVGGLKTGADVELRGFHVGTVTSVQLRYDAAMGLLSTPVQIALEPAQLGIAGANLPLNGDWRPSVNGMLERLVRDGLRARLAQDPPLIGSRKVMLDFVKGAPAAALGHEGGALVIPSVESADIDDMTSKADQIITKINELPIRETGDKVRSLVARVDALAASPRIDDSLRHIDRAVAQIDQTLSQVTPQIAPLVAQLRETAGAADEAAAAASRTLNGDPTRQNDLPSALRELSDAARSIRVLADYLDRHPEALIRGKHGDEQ</sequence>
<evidence type="ECO:0000313" key="10">
    <source>
        <dbReference type="Proteomes" id="UP000055019"/>
    </source>
</evidence>
<evidence type="ECO:0000256" key="1">
    <source>
        <dbReference type="ARBA" id="ARBA00004533"/>
    </source>
</evidence>
<dbReference type="RefSeq" id="WP_061152476.1">
    <property type="nucleotide sequence ID" value="NZ_FCOM02000114.1"/>
</dbReference>
<evidence type="ECO:0000313" key="9">
    <source>
        <dbReference type="EMBL" id="SAL88137.1"/>
    </source>
</evidence>
<proteinExistence type="predicted"/>
<name>A0A158L412_9BURK</name>
<accession>A0A158L412</accession>
<feature type="domain" description="Mce/MlaD" evidence="8">
    <location>
        <begin position="160"/>
        <end position="213"/>
    </location>
</feature>
<dbReference type="Pfam" id="PF02470">
    <property type="entry name" value="MlaD"/>
    <property type="match status" value="2"/>
</dbReference>
<gene>
    <name evidence="9" type="ORF">AWB74_08421</name>
</gene>
<dbReference type="AlphaFoldDB" id="A0A158L412"/>
<evidence type="ECO:0000256" key="4">
    <source>
        <dbReference type="ARBA" id="ARBA00022692"/>
    </source>
</evidence>
<keyword evidence="4 7" id="KW-0812">Transmembrane</keyword>
<evidence type="ECO:0000256" key="7">
    <source>
        <dbReference type="SAM" id="Phobius"/>
    </source>
</evidence>
<dbReference type="PANTHER" id="PTHR30462">
    <property type="entry name" value="INTERMEMBRANE TRANSPORT PROTEIN PQIB-RELATED"/>
    <property type="match status" value="1"/>
</dbReference>
<evidence type="ECO:0000259" key="8">
    <source>
        <dbReference type="Pfam" id="PF02470"/>
    </source>
</evidence>
<organism evidence="9 10">
    <name type="scientific">Caballeronia arvi</name>
    <dbReference type="NCBI Taxonomy" id="1777135"/>
    <lineage>
        <taxon>Bacteria</taxon>
        <taxon>Pseudomonadati</taxon>
        <taxon>Pseudomonadota</taxon>
        <taxon>Betaproteobacteria</taxon>
        <taxon>Burkholderiales</taxon>
        <taxon>Burkholderiaceae</taxon>
        <taxon>Caballeronia</taxon>
    </lineage>
</organism>
<dbReference type="GO" id="GO:0005886">
    <property type="term" value="C:plasma membrane"/>
    <property type="evidence" value="ECO:0007669"/>
    <property type="project" value="UniProtKB-SubCell"/>
</dbReference>
<comment type="caution">
    <text evidence="9">The sequence shown here is derived from an EMBL/GenBank/DDBJ whole genome shotgun (WGS) entry which is preliminary data.</text>
</comment>
<evidence type="ECO:0000256" key="3">
    <source>
        <dbReference type="ARBA" id="ARBA00022519"/>
    </source>
</evidence>
<dbReference type="EMBL" id="FCOM02000114">
    <property type="protein sequence ID" value="SAL88137.1"/>
    <property type="molecule type" value="Genomic_DNA"/>
</dbReference>
<dbReference type="OrthoDB" id="9806984at2"/>
<protein>
    <submittedName>
        <fullName evidence="9">Mammalian cell entry protein</fullName>
    </submittedName>
</protein>
<feature type="transmembrane region" description="Helical" evidence="7">
    <location>
        <begin position="21"/>
        <end position="42"/>
    </location>
</feature>
<dbReference type="Proteomes" id="UP000055019">
    <property type="component" value="Unassembled WGS sequence"/>
</dbReference>